<sequence length="641" mass="70514">MATNPGILWVSSAILSPTSLSTSTFDSWYEDDHAPEVLSLSGVASAIRYKALSPTTPHPHLITYEFPDLGYTSHPDFLAVANQNPPRELVEKIYANTAFDIRFYAELPAPSPPPHLSPSDPGAEFHLASIELSPVAGKEAEFLLWFAKELAEGLGSVKGDANPQDQSIVRRPNANPKIFHEDHVLAFCDDCKQDPNVAPGIQKIPLPIIPPAEELYTYSDEDIENLGDLRVYLENIARDCGVAMNAFNTALLNSPLAMHTALLAIRNPQIRVQLLAHTPAQRYHHIFFQPVAEVQHLHNTLGEFLNMRMPQPLFTQLYENVRNRLDRINARRVDFVELLDCLQHNAASPGDYTEAINRWTDRVARSLGYIAVPGGGRNAPWSEVERPEKYQPRRGDGYELPSFTAAAGRNRNGLVVNTEVAQNPPPGTQDIPQAPDVELEREKGLPSPPMVLRPLGTENRSVGEEEGMQDGSGGVERQIAAALRYVAAEKHEETPQVVKGEEHARTVAATATFMGMDLSDLDSVVSEEGETGRADVSVGNDTSSLSSVPSTSLSSVPSSSRSSVRRTGEELERESSPKRRRISEDVVEASEEIESAEAGVIGTGSHSPVQSIEEDTEREVSPPKDRRFSKRLRNKTAQMKK</sequence>
<organism evidence="3 4">
    <name type="scientific">Curvularia kusanoi</name>
    <name type="common">Cochliobolus kusanoi</name>
    <dbReference type="NCBI Taxonomy" id="90978"/>
    <lineage>
        <taxon>Eukaryota</taxon>
        <taxon>Fungi</taxon>
        <taxon>Dikarya</taxon>
        <taxon>Ascomycota</taxon>
        <taxon>Pezizomycotina</taxon>
        <taxon>Dothideomycetes</taxon>
        <taxon>Pleosporomycetidae</taxon>
        <taxon>Pleosporales</taxon>
        <taxon>Pleosporineae</taxon>
        <taxon>Pleosporaceae</taxon>
        <taxon>Curvularia</taxon>
    </lineage>
</organism>
<feature type="compositionally biased region" description="Acidic residues" evidence="1">
    <location>
        <begin position="585"/>
        <end position="595"/>
    </location>
</feature>
<feature type="compositionally biased region" description="Basic and acidic residues" evidence="1">
    <location>
        <begin position="566"/>
        <end position="577"/>
    </location>
</feature>
<feature type="signal peptide" evidence="2">
    <location>
        <begin position="1"/>
        <end position="21"/>
    </location>
</feature>
<reference evidence="3" key="1">
    <citation type="submission" date="2019-04" db="EMBL/GenBank/DDBJ databases">
        <title>Sequencing of skin fungus with MAO and IRED activity.</title>
        <authorList>
            <person name="Marsaioli A.J."/>
            <person name="Bonatto J.M.C."/>
            <person name="Reis Junior O."/>
        </authorList>
    </citation>
    <scope>NUCLEOTIDE SEQUENCE</scope>
    <source>
        <strain evidence="3">30M1</strain>
    </source>
</reference>
<keyword evidence="2" id="KW-0732">Signal</keyword>
<comment type="caution">
    <text evidence="3">The sequence shown here is derived from an EMBL/GenBank/DDBJ whole genome shotgun (WGS) entry which is preliminary data.</text>
</comment>
<evidence type="ECO:0000313" key="4">
    <source>
        <dbReference type="Proteomes" id="UP000801428"/>
    </source>
</evidence>
<feature type="chain" id="PRO_5040347795" evidence="2">
    <location>
        <begin position="22"/>
        <end position="641"/>
    </location>
</feature>
<dbReference type="Proteomes" id="UP000801428">
    <property type="component" value="Unassembled WGS sequence"/>
</dbReference>
<proteinExistence type="predicted"/>
<evidence type="ECO:0000313" key="3">
    <source>
        <dbReference type="EMBL" id="KAF3010689.1"/>
    </source>
</evidence>
<protein>
    <submittedName>
        <fullName evidence="3">Uncharacterized protein</fullName>
    </submittedName>
</protein>
<dbReference type="AlphaFoldDB" id="A0A9P4TM72"/>
<gene>
    <name evidence="3" type="ORF">E8E13_005794</name>
</gene>
<feature type="region of interest" description="Disordered" evidence="1">
    <location>
        <begin position="524"/>
        <end position="641"/>
    </location>
</feature>
<evidence type="ECO:0000256" key="2">
    <source>
        <dbReference type="SAM" id="SignalP"/>
    </source>
</evidence>
<feature type="compositionally biased region" description="Basic residues" evidence="1">
    <location>
        <begin position="627"/>
        <end position="641"/>
    </location>
</feature>
<keyword evidence="4" id="KW-1185">Reference proteome</keyword>
<name>A0A9P4TM72_CURKU</name>
<accession>A0A9P4TM72</accession>
<evidence type="ECO:0000256" key="1">
    <source>
        <dbReference type="SAM" id="MobiDB-lite"/>
    </source>
</evidence>
<feature type="compositionally biased region" description="Low complexity" evidence="1">
    <location>
        <begin position="542"/>
        <end position="562"/>
    </location>
</feature>
<dbReference type="EMBL" id="SWKU01000001">
    <property type="protein sequence ID" value="KAF3010689.1"/>
    <property type="molecule type" value="Genomic_DNA"/>
</dbReference>
<dbReference type="OrthoDB" id="2851338at2759"/>